<organism evidence="1 2">
    <name type="scientific">Pleurotus cornucopiae</name>
    <name type="common">Cornucopia mushroom</name>
    <dbReference type="NCBI Taxonomy" id="5321"/>
    <lineage>
        <taxon>Eukaryota</taxon>
        <taxon>Fungi</taxon>
        <taxon>Dikarya</taxon>
        <taxon>Basidiomycota</taxon>
        <taxon>Agaricomycotina</taxon>
        <taxon>Agaricomycetes</taxon>
        <taxon>Agaricomycetidae</taxon>
        <taxon>Agaricales</taxon>
        <taxon>Pleurotineae</taxon>
        <taxon>Pleurotaceae</taxon>
        <taxon>Pleurotus</taxon>
    </lineage>
</organism>
<comment type="caution">
    <text evidence="1">The sequence shown here is derived from an EMBL/GenBank/DDBJ whole genome shotgun (WGS) entry which is preliminary data.</text>
</comment>
<gene>
    <name evidence="1" type="ORF">CCMSSC00406_0005738</name>
</gene>
<keyword evidence="2" id="KW-1185">Reference proteome</keyword>
<evidence type="ECO:0000313" key="1">
    <source>
        <dbReference type="EMBL" id="KAG9221913.1"/>
    </source>
</evidence>
<dbReference type="Proteomes" id="UP000824881">
    <property type="component" value="Unassembled WGS sequence"/>
</dbReference>
<protein>
    <submittedName>
        <fullName evidence="1">Uncharacterized protein</fullName>
    </submittedName>
</protein>
<dbReference type="EMBL" id="WQMT02000006">
    <property type="protein sequence ID" value="KAG9221913.1"/>
    <property type="molecule type" value="Genomic_DNA"/>
</dbReference>
<proteinExistence type="predicted"/>
<name>A0ACB7IWG0_PLECO</name>
<reference evidence="1 2" key="1">
    <citation type="journal article" date="2021" name="Appl. Environ. Microbiol.">
        <title>Genetic linkage and physical mapping for an oyster mushroom Pleurotus cornucopiae and QTL analysis for the trait cap color.</title>
        <authorList>
            <person name="Zhang Y."/>
            <person name="Gao W."/>
            <person name="Sonnenberg A."/>
            <person name="Chen Q."/>
            <person name="Zhang J."/>
            <person name="Huang C."/>
        </authorList>
    </citation>
    <scope>NUCLEOTIDE SEQUENCE [LARGE SCALE GENOMIC DNA]</scope>
    <source>
        <strain evidence="1">CCMSSC00406</strain>
    </source>
</reference>
<evidence type="ECO:0000313" key="2">
    <source>
        <dbReference type="Proteomes" id="UP000824881"/>
    </source>
</evidence>
<sequence>MDALSMINDPTPSYMDLSQATAAKIATLQAKLNKKLGPEYISQRPGPGGGPKLTYAEGWKIINLANEVFGFNGWSSNIVSLTTDYIDTHEEGRRHNVGVTAIVRVTLRDGVFHEDVGYGVIENAKSKGAALDKCKKEAVTDAIKRALRNFGNLLGNCLYDKAYTQEIVKIKVPPPKFDKSDLHRRPEFEETKPDIRQLEAGLSTSGIASTSHAPQQACSSSSSSMNRPSTNPANLQRTSAAVATTSTSTPVADIKGKGRAVPGANIGLNTPVTTPANPAGRPNANRGTMPPPPAFGKAFNSSVSNGSVQRLPEPRATGSASTGINQPKMPPRPPSALSRGPNVEPVSVEPRVSHNIDPGLPEEAEIDPDESFGFLSDDDAFLAAVDLGEGDLGRPIDPDEGLGGPALSANSVQSESEILDTNRHVSEQAQHVRFQEASHQERGTLSGATRPSVRTESGVGQRATVGAEQFRAATPGSSANSHQLRSGTPSMGGFHFPAGVNPTQENPQLPARNGQRLTLGSGILGLNKDQPPQRRMTAGMGLGNQNQRLNPPGGDGSAKPSFQLPIDRRQSDANTMQRGVKREILGNLDIGVEGDVKRPRH</sequence>
<accession>A0ACB7IWG0</accession>